<keyword evidence="6 10" id="KW-0539">Nucleus</keyword>
<dbReference type="GO" id="GO:0005634">
    <property type="term" value="C:nucleus"/>
    <property type="evidence" value="ECO:0007669"/>
    <property type="project" value="UniProtKB-SubCell"/>
</dbReference>
<evidence type="ECO:0000313" key="12">
    <source>
        <dbReference type="EMBL" id="CAJ0564634.1"/>
    </source>
</evidence>
<dbReference type="InterPro" id="IPR036390">
    <property type="entry name" value="WH_DNA-bd_sf"/>
</dbReference>
<evidence type="ECO:0000256" key="8">
    <source>
        <dbReference type="PIRSR" id="PIRSR603782-1"/>
    </source>
</evidence>
<feature type="compositionally biased region" description="Acidic residues" evidence="11">
    <location>
        <begin position="315"/>
        <end position="324"/>
    </location>
</feature>
<feature type="compositionally biased region" description="Basic and acidic residues" evidence="11">
    <location>
        <begin position="496"/>
        <end position="508"/>
    </location>
</feature>
<evidence type="ECO:0000256" key="4">
    <source>
        <dbReference type="ARBA" id="ARBA00023125"/>
    </source>
</evidence>
<dbReference type="SUPFAM" id="SSF52833">
    <property type="entry name" value="Thioredoxin-like"/>
    <property type="match status" value="1"/>
</dbReference>
<dbReference type="Pfam" id="PF05793">
    <property type="entry name" value="TFIIF_alpha"/>
    <property type="match status" value="1"/>
</dbReference>
<feature type="compositionally biased region" description="Basic residues" evidence="11">
    <location>
        <begin position="329"/>
        <end position="338"/>
    </location>
</feature>
<dbReference type="InterPro" id="IPR011039">
    <property type="entry name" value="TFIIF_interaction"/>
</dbReference>
<name>A0AA36FTM8_9BILA</name>
<evidence type="ECO:0000256" key="6">
    <source>
        <dbReference type="ARBA" id="ARBA00023242"/>
    </source>
</evidence>
<evidence type="ECO:0000313" key="13">
    <source>
        <dbReference type="Proteomes" id="UP001177023"/>
    </source>
</evidence>
<dbReference type="Proteomes" id="UP001177023">
    <property type="component" value="Unassembled WGS sequence"/>
</dbReference>
<keyword evidence="8" id="KW-0186">Copper</keyword>
<evidence type="ECO:0000256" key="9">
    <source>
        <dbReference type="PIRSR" id="PIRSR603782-2"/>
    </source>
</evidence>
<dbReference type="GO" id="GO:0046872">
    <property type="term" value="F:metal ion binding"/>
    <property type="evidence" value="ECO:0007669"/>
    <property type="project" value="UniProtKB-KW"/>
</dbReference>
<dbReference type="Pfam" id="PF02630">
    <property type="entry name" value="SCO1-SenC"/>
    <property type="match status" value="1"/>
</dbReference>
<dbReference type="GO" id="GO:0006367">
    <property type="term" value="P:transcription initiation at RNA polymerase II promoter"/>
    <property type="evidence" value="ECO:0007669"/>
    <property type="project" value="InterPro"/>
</dbReference>
<feature type="compositionally biased region" description="Acidic residues" evidence="11">
    <location>
        <begin position="414"/>
        <end position="424"/>
    </location>
</feature>
<keyword evidence="13" id="KW-1185">Reference proteome</keyword>
<dbReference type="GO" id="GO:0005739">
    <property type="term" value="C:mitochondrion"/>
    <property type="evidence" value="ECO:0007669"/>
    <property type="project" value="GOC"/>
</dbReference>
<dbReference type="SUPFAM" id="SSF46785">
    <property type="entry name" value="Winged helix' DNA-binding domain"/>
    <property type="match status" value="1"/>
</dbReference>
<feature type="binding site" evidence="8">
    <location>
        <position position="117"/>
    </location>
    <ligand>
        <name>Cu cation</name>
        <dbReference type="ChEBI" id="CHEBI:23378"/>
    </ligand>
</feature>
<dbReference type="CDD" id="cd02968">
    <property type="entry name" value="SCO"/>
    <property type="match status" value="1"/>
</dbReference>
<evidence type="ECO:0000256" key="5">
    <source>
        <dbReference type="ARBA" id="ARBA00023163"/>
    </source>
</evidence>
<feature type="disulfide bond" description="Redox-active" evidence="9">
    <location>
        <begin position="25"/>
        <end position="29"/>
    </location>
</feature>
<dbReference type="Gene3D" id="1.10.10.10">
    <property type="entry name" value="Winged helix-like DNA-binding domain superfamily/Winged helix DNA-binding domain"/>
    <property type="match status" value="1"/>
</dbReference>
<evidence type="ECO:0000256" key="10">
    <source>
        <dbReference type="RuleBase" id="RU366044"/>
    </source>
</evidence>
<keyword evidence="9" id="KW-1015">Disulfide bond</keyword>
<dbReference type="EMBL" id="CATQJA010000898">
    <property type="protein sequence ID" value="CAJ0564634.1"/>
    <property type="molecule type" value="Genomic_DNA"/>
</dbReference>
<dbReference type="PANTHER" id="PTHR12151:SF5">
    <property type="entry name" value="AT19154P"/>
    <property type="match status" value="1"/>
</dbReference>
<feature type="binding site" evidence="8">
    <location>
        <position position="25"/>
    </location>
    <ligand>
        <name>Cu cation</name>
        <dbReference type="ChEBI" id="CHEBI:23378"/>
    </ligand>
</feature>
<dbReference type="FunFam" id="3.40.30.10:FF:000013">
    <property type="entry name" value="Blast:Protein SCO1 homolog, mitochondrial"/>
    <property type="match status" value="1"/>
</dbReference>
<dbReference type="PANTHER" id="PTHR12151">
    <property type="entry name" value="ELECTRON TRANSPORT PROTIN SCO1/SENC FAMILY MEMBER"/>
    <property type="match status" value="1"/>
</dbReference>
<comment type="caution">
    <text evidence="12">The sequence shown here is derived from an EMBL/GenBank/DDBJ whole genome shotgun (WGS) entry which is preliminary data.</text>
</comment>
<keyword evidence="8" id="KW-0479">Metal-binding</keyword>
<keyword evidence="3 10" id="KW-0805">Transcription regulation</keyword>
<feature type="compositionally biased region" description="Basic and acidic residues" evidence="11">
    <location>
        <begin position="298"/>
        <end position="311"/>
    </location>
</feature>
<dbReference type="GO" id="GO:0032968">
    <property type="term" value="P:positive regulation of transcription elongation by RNA polymerase II"/>
    <property type="evidence" value="ECO:0007669"/>
    <property type="project" value="InterPro"/>
</dbReference>
<dbReference type="Gene3D" id="3.40.30.10">
    <property type="entry name" value="Glutaredoxin"/>
    <property type="match status" value="1"/>
</dbReference>
<evidence type="ECO:0000256" key="3">
    <source>
        <dbReference type="ARBA" id="ARBA00023015"/>
    </source>
</evidence>
<dbReference type="InterPro" id="IPR036249">
    <property type="entry name" value="Thioredoxin-like_sf"/>
</dbReference>
<evidence type="ECO:0000256" key="1">
    <source>
        <dbReference type="ARBA" id="ARBA00004123"/>
    </source>
</evidence>
<comment type="subcellular location">
    <subcellularLocation>
        <location evidence="1 10">Nucleus</location>
    </subcellularLocation>
</comment>
<feature type="compositionally biased region" description="Basic and acidic residues" evidence="11">
    <location>
        <begin position="477"/>
        <end position="489"/>
    </location>
</feature>
<dbReference type="AlphaFoldDB" id="A0AA36FTM8"/>
<comment type="similarity">
    <text evidence="10">Belongs to the TFIIF alpha subunit family.</text>
</comment>
<organism evidence="12 13">
    <name type="scientific">Mesorhabditis spiculigera</name>
    <dbReference type="NCBI Taxonomy" id="96644"/>
    <lineage>
        <taxon>Eukaryota</taxon>
        <taxon>Metazoa</taxon>
        <taxon>Ecdysozoa</taxon>
        <taxon>Nematoda</taxon>
        <taxon>Chromadorea</taxon>
        <taxon>Rhabditida</taxon>
        <taxon>Rhabditina</taxon>
        <taxon>Rhabditomorpha</taxon>
        <taxon>Rhabditoidea</taxon>
        <taxon>Rhabditidae</taxon>
        <taxon>Mesorhabditinae</taxon>
        <taxon>Mesorhabditis</taxon>
    </lineage>
</organism>
<accession>A0AA36FTM8</accession>
<comment type="function">
    <text evidence="7 10">TFIIF is a general transcription initiation factor that binds to RNA polymerase II and helps to recruit it to the initiation complex in collaboration with TFIIB. It promotes transcription elongation.</text>
</comment>
<proteinExistence type="inferred from homology"/>
<dbReference type="InterPro" id="IPR003782">
    <property type="entry name" value="SCO1/SenC"/>
</dbReference>
<dbReference type="InterPro" id="IPR036388">
    <property type="entry name" value="WH-like_DNA-bd_sf"/>
</dbReference>
<reference evidence="12" key="1">
    <citation type="submission" date="2023-06" db="EMBL/GenBank/DDBJ databases">
        <authorList>
            <person name="Delattre M."/>
        </authorList>
    </citation>
    <scope>NUCLEOTIDE SEQUENCE</scope>
    <source>
        <strain evidence="12">AF72</strain>
    </source>
</reference>
<evidence type="ECO:0000256" key="2">
    <source>
        <dbReference type="ARBA" id="ARBA00010996"/>
    </source>
</evidence>
<dbReference type="SUPFAM" id="SSF50916">
    <property type="entry name" value="Rap30/74 interaction domains"/>
    <property type="match status" value="1"/>
</dbReference>
<feature type="compositionally biased region" description="Basic and acidic residues" evidence="11">
    <location>
        <begin position="381"/>
        <end position="395"/>
    </location>
</feature>
<dbReference type="GO" id="GO:0033617">
    <property type="term" value="P:mitochondrial respiratory chain complex IV assembly"/>
    <property type="evidence" value="ECO:0007669"/>
    <property type="project" value="TreeGrafter"/>
</dbReference>
<feature type="binding site" evidence="8">
    <location>
        <position position="29"/>
    </location>
    <ligand>
        <name>Cu cation</name>
        <dbReference type="ChEBI" id="CHEBI:23378"/>
    </ligand>
</feature>
<dbReference type="InterPro" id="IPR008851">
    <property type="entry name" value="TFIIF-alpha"/>
</dbReference>
<feature type="non-terminal residue" evidence="12">
    <location>
        <position position="592"/>
    </location>
</feature>
<feature type="compositionally biased region" description="Basic and acidic residues" evidence="11">
    <location>
        <begin position="339"/>
        <end position="362"/>
    </location>
</feature>
<evidence type="ECO:0000256" key="7">
    <source>
        <dbReference type="ARBA" id="ARBA00025232"/>
    </source>
</evidence>
<feature type="compositionally biased region" description="Basic and acidic residues" evidence="11">
    <location>
        <begin position="425"/>
        <end position="444"/>
    </location>
</feature>
<comment type="similarity">
    <text evidence="2">Belongs to the SCO1/2 family.</text>
</comment>
<feature type="region of interest" description="Disordered" evidence="11">
    <location>
        <begin position="291"/>
        <end position="524"/>
    </location>
</feature>
<dbReference type="GO" id="GO:0003677">
    <property type="term" value="F:DNA binding"/>
    <property type="evidence" value="ECO:0007669"/>
    <property type="project" value="UniProtKB-KW"/>
</dbReference>
<sequence length="592" mass="66983">MDGKLEGSEQLKGNWLLLYFGFTNCPDICPDEIEKMVKVVDILEADPTQKQPVKPLFISVDPARDTLARVKQYCSEFSPKLLGFTGNAEQVGKVAKTFRVYHSQGPKTADDDYIVDHTVIMYLIDPEGNFHDYYGQNRKAEEIANVIKLKVLLEREDNRSTVMANAPVQDYGEGSEYGKAAREEARRKKYGRQARTYQLDNQPWKLTVSEADGRVRRFKSMREGGAGEHADYWVFLKDSNEFLAYKVDDWQKFLPAITHKVLDIDQAEEQFLQRAKVMNQFALKAQIQKMGDADEGEQLEKGSRLKIKDNFSDTDASDEEDEDGERSRSKGTKNKKKKGAETEKKDKRVRVKESDDVAKYESEDGEEDGQEVDYMSDSGSDSDRDNVPMEEKIEKAMVGVDDEDGLRKLGSSEDEREEDEEEQEAEKNKNNDFRSKAQADKDDSSDSDLDEDGEMTKSILLLPKKNLAASTSSSGKPVDHATAKKRAIEDAVAGVEAKRTKLEGDDGTPRPAGASRDQSDGLNEATVRKYLLRNPHTTKDLVSKFKNKCGDMPKQDIVNLLAKYLKNIQPIQFKQKQGNKEVLFFTLQKHES</sequence>
<keyword evidence="5 10" id="KW-0804">Transcription</keyword>
<gene>
    <name evidence="12" type="ORF">MSPICULIGERA_LOCUS3308</name>
</gene>
<evidence type="ECO:0000256" key="11">
    <source>
        <dbReference type="SAM" id="MobiDB-lite"/>
    </source>
</evidence>
<keyword evidence="4 10" id="KW-0238">DNA-binding</keyword>
<protein>
    <recommendedName>
        <fullName evidence="10">Transcription initiation factor IIF subunit alpha</fullName>
    </recommendedName>
</protein>